<evidence type="ECO:0000313" key="8">
    <source>
        <dbReference type="Proteomes" id="UP000012960"/>
    </source>
</evidence>
<evidence type="ECO:0000256" key="2">
    <source>
        <dbReference type="ARBA" id="ARBA00022741"/>
    </source>
</evidence>
<dbReference type="InterPro" id="IPR011009">
    <property type="entry name" value="Kinase-like_dom_sf"/>
</dbReference>
<evidence type="ECO:0000256" key="4">
    <source>
        <dbReference type="ARBA" id="ARBA00022840"/>
    </source>
</evidence>
<dbReference type="InParanoid" id="A0A804KNL9"/>
<keyword evidence="3" id="KW-0418">Kinase</keyword>
<feature type="transmembrane region" description="Helical" evidence="5">
    <location>
        <begin position="21"/>
        <end position="37"/>
    </location>
</feature>
<keyword evidence="5" id="KW-1133">Transmembrane helix</keyword>
<keyword evidence="8" id="KW-1185">Reference proteome</keyword>
<dbReference type="EMBL" id="HG996474">
    <property type="protein sequence ID" value="CAG1836457.1"/>
    <property type="molecule type" value="Genomic_DNA"/>
</dbReference>
<dbReference type="SUPFAM" id="SSF56112">
    <property type="entry name" value="Protein kinase-like (PK-like)"/>
    <property type="match status" value="1"/>
</dbReference>
<dbReference type="GO" id="GO:0016301">
    <property type="term" value="F:kinase activity"/>
    <property type="evidence" value="ECO:0007669"/>
    <property type="project" value="UniProtKB-KW"/>
</dbReference>
<proteinExistence type="predicted"/>
<dbReference type="PANTHER" id="PTHR47973">
    <property type="entry name" value="CYSTEINE-RICH RECEPTOR-LIKE PROTEIN KINASE 3"/>
    <property type="match status" value="1"/>
</dbReference>
<dbReference type="Gramene" id="Ma09_t25620.1">
    <property type="protein sequence ID" value="Ma09_p25620.1"/>
    <property type="gene ID" value="Ma09_g25620"/>
</dbReference>
<accession>A0A804KNL9</accession>
<evidence type="ECO:0000313" key="6">
    <source>
        <dbReference type="EMBL" id="CAG1836457.1"/>
    </source>
</evidence>
<name>A0A804KNL9_MUSAM</name>
<dbReference type="AlphaFoldDB" id="A0A804KNL9"/>
<dbReference type="InterPro" id="IPR052059">
    <property type="entry name" value="CR_Ser/Thr_kinase"/>
</dbReference>
<dbReference type="Gene3D" id="1.10.510.10">
    <property type="entry name" value="Transferase(Phosphotransferase) domain 1"/>
    <property type="match status" value="1"/>
</dbReference>
<evidence type="ECO:0000256" key="3">
    <source>
        <dbReference type="ARBA" id="ARBA00022777"/>
    </source>
</evidence>
<evidence type="ECO:0000313" key="7">
    <source>
        <dbReference type="EnsemblPlants" id="Ma09_p25620.1"/>
    </source>
</evidence>
<protein>
    <submittedName>
        <fullName evidence="6">(wild Malaysian banana) hypothetical protein</fullName>
    </submittedName>
</protein>
<reference evidence="6" key="1">
    <citation type="submission" date="2021-03" db="EMBL/GenBank/DDBJ databases">
        <authorList>
            <consortium name="Genoscope - CEA"/>
            <person name="William W."/>
        </authorList>
    </citation>
    <scope>NUCLEOTIDE SEQUENCE</scope>
    <source>
        <strain evidence="6">Doubled-haploid Pahang</strain>
    </source>
</reference>
<keyword evidence="1" id="KW-0808">Transferase</keyword>
<organism evidence="7 8">
    <name type="scientific">Musa acuminata subsp. malaccensis</name>
    <name type="common">Wild banana</name>
    <name type="synonym">Musa malaccensis</name>
    <dbReference type="NCBI Taxonomy" id="214687"/>
    <lineage>
        <taxon>Eukaryota</taxon>
        <taxon>Viridiplantae</taxon>
        <taxon>Streptophyta</taxon>
        <taxon>Embryophyta</taxon>
        <taxon>Tracheophyta</taxon>
        <taxon>Spermatophyta</taxon>
        <taxon>Magnoliopsida</taxon>
        <taxon>Liliopsida</taxon>
        <taxon>Zingiberales</taxon>
        <taxon>Musaceae</taxon>
        <taxon>Musa</taxon>
    </lineage>
</organism>
<evidence type="ECO:0000256" key="5">
    <source>
        <dbReference type="SAM" id="Phobius"/>
    </source>
</evidence>
<keyword evidence="5" id="KW-0812">Transmembrane</keyword>
<gene>
    <name evidence="6" type="ORF">GSMUA_244260.1</name>
</gene>
<dbReference type="EnsemblPlants" id="Ma09_t25620.1">
    <property type="protein sequence ID" value="Ma09_p25620.1"/>
    <property type="gene ID" value="Ma09_g25620"/>
</dbReference>
<dbReference type="Proteomes" id="UP000012960">
    <property type="component" value="Unplaced"/>
</dbReference>
<keyword evidence="2" id="KW-0547">Nucleotide-binding</keyword>
<keyword evidence="4" id="KW-0067">ATP-binding</keyword>
<dbReference type="GO" id="GO:0005524">
    <property type="term" value="F:ATP binding"/>
    <property type="evidence" value="ECO:0007669"/>
    <property type="project" value="UniProtKB-KW"/>
</dbReference>
<evidence type="ECO:0000256" key="1">
    <source>
        <dbReference type="ARBA" id="ARBA00022679"/>
    </source>
</evidence>
<reference evidence="7" key="2">
    <citation type="submission" date="2021-05" db="UniProtKB">
        <authorList>
            <consortium name="EnsemblPlants"/>
        </authorList>
    </citation>
    <scope>IDENTIFICATION</scope>
    <source>
        <strain evidence="7">subsp. malaccensis</strain>
    </source>
</reference>
<keyword evidence="5" id="KW-0472">Membrane</keyword>
<sequence>MSYLAPEYSKLNRSRRERNDVYSFGIIALIAFGGRLMEPAEQPNKVRLVEWVWDLFGRRAILEAAYEKLHGNFDEEPWIVGLWCAHPDWSGHR</sequence>